<feature type="compositionally biased region" description="Basic and acidic residues" evidence="1">
    <location>
        <begin position="7"/>
        <end position="18"/>
    </location>
</feature>
<gene>
    <name evidence="2" type="ORF">ACHAXA_005747</name>
</gene>
<feature type="region of interest" description="Disordered" evidence="1">
    <location>
        <begin position="58"/>
        <end position="111"/>
    </location>
</feature>
<evidence type="ECO:0000313" key="2">
    <source>
        <dbReference type="EMBL" id="KAL3815899.1"/>
    </source>
</evidence>
<protein>
    <submittedName>
        <fullName evidence="2">Uncharacterized protein</fullName>
    </submittedName>
</protein>
<dbReference type="EMBL" id="JALLPB020000176">
    <property type="protein sequence ID" value="KAL3815899.1"/>
    <property type="molecule type" value="Genomic_DNA"/>
</dbReference>
<evidence type="ECO:0000256" key="1">
    <source>
        <dbReference type="SAM" id="MobiDB-lite"/>
    </source>
</evidence>
<feature type="region of interest" description="Disordered" evidence="1">
    <location>
        <begin position="1"/>
        <end position="25"/>
    </location>
</feature>
<sequence>MEESEEEEKHELFIKEEYTPTSEDVAADDTVISLTQEGETPGATVAASGNLHDGTMSTIHGLAIADSSSRQDEDDSNRAKTDGEGAENDDDNKDKERPRVPNLRKATEEGAHIVAMEDGLVAVKEDNIKEEDCDENNLGMNDVMTTDIKPLDDQDENANDAAISMDMYDDSDELSVLKLVEEGLRQLQRKNGIDPSVLYVITRAMHQVLVDDLGYTPAEVECMRPDVAVVLVAKGLKRPNLESLPSRFYRDAEPDSATEENPVDKSIKGAVFYVTHRIHKGVASSLASRNGKKMMTIIFSSLGVALSFMVASNHGNKKSPGESVQTCEFQFMSDVSKCNPHIVLSGVKEFDEEDDKTPVPDLQPGDLDKTWLDKLISFMSRPFGA</sequence>
<evidence type="ECO:0000313" key="3">
    <source>
        <dbReference type="Proteomes" id="UP001530377"/>
    </source>
</evidence>
<accession>A0ABD3RSH8</accession>
<keyword evidence="3" id="KW-1185">Reference proteome</keyword>
<dbReference type="Proteomes" id="UP001530377">
    <property type="component" value="Unassembled WGS sequence"/>
</dbReference>
<name>A0ABD3RSH8_9STRA</name>
<dbReference type="AlphaFoldDB" id="A0ABD3RSH8"/>
<feature type="compositionally biased region" description="Basic and acidic residues" evidence="1">
    <location>
        <begin position="92"/>
        <end position="111"/>
    </location>
</feature>
<organism evidence="2 3">
    <name type="scientific">Cyclostephanos tholiformis</name>
    <dbReference type="NCBI Taxonomy" id="382380"/>
    <lineage>
        <taxon>Eukaryota</taxon>
        <taxon>Sar</taxon>
        <taxon>Stramenopiles</taxon>
        <taxon>Ochrophyta</taxon>
        <taxon>Bacillariophyta</taxon>
        <taxon>Coscinodiscophyceae</taxon>
        <taxon>Thalassiosirophycidae</taxon>
        <taxon>Stephanodiscales</taxon>
        <taxon>Stephanodiscaceae</taxon>
        <taxon>Cyclostephanos</taxon>
    </lineage>
</organism>
<comment type="caution">
    <text evidence="2">The sequence shown here is derived from an EMBL/GenBank/DDBJ whole genome shotgun (WGS) entry which is preliminary data.</text>
</comment>
<reference evidence="2 3" key="1">
    <citation type="submission" date="2024-10" db="EMBL/GenBank/DDBJ databases">
        <title>Updated reference genomes for cyclostephanoid diatoms.</title>
        <authorList>
            <person name="Roberts W.R."/>
            <person name="Alverson A.J."/>
        </authorList>
    </citation>
    <scope>NUCLEOTIDE SEQUENCE [LARGE SCALE GENOMIC DNA]</scope>
    <source>
        <strain evidence="2 3">AJA228-03</strain>
    </source>
</reference>
<proteinExistence type="predicted"/>